<evidence type="ECO:0000313" key="1">
    <source>
        <dbReference type="EMBL" id="RVT67719.1"/>
    </source>
</evidence>
<organism evidence="1 2">
    <name type="scientific">Niallia taxi</name>
    <dbReference type="NCBI Taxonomy" id="2499688"/>
    <lineage>
        <taxon>Bacteria</taxon>
        <taxon>Bacillati</taxon>
        <taxon>Bacillota</taxon>
        <taxon>Bacilli</taxon>
        <taxon>Bacillales</taxon>
        <taxon>Bacillaceae</taxon>
        <taxon>Niallia</taxon>
    </lineage>
</organism>
<reference evidence="1 2" key="1">
    <citation type="submission" date="2019-01" db="EMBL/GenBank/DDBJ databases">
        <title>Bacillus sp. M5HDSG1-1, whole genome shotgun sequence.</title>
        <authorList>
            <person name="Tuo L."/>
        </authorList>
    </citation>
    <scope>NUCLEOTIDE SEQUENCE [LARGE SCALE GENOMIC DNA]</scope>
    <source>
        <strain evidence="1 2">M5HDSG1-1</strain>
    </source>
</reference>
<name>A0A3S2TZV6_9BACI</name>
<dbReference type="EMBL" id="RZTZ01000001">
    <property type="protein sequence ID" value="RVT67719.1"/>
    <property type="molecule type" value="Genomic_DNA"/>
</dbReference>
<evidence type="ECO:0000313" key="2">
    <source>
        <dbReference type="Proteomes" id="UP000288024"/>
    </source>
</evidence>
<dbReference type="Gene3D" id="3.30.470.20">
    <property type="entry name" value="ATP-grasp fold, B domain"/>
    <property type="match status" value="1"/>
</dbReference>
<protein>
    <recommendedName>
        <fullName evidence="3">ATP-grasp domain-containing protein</fullName>
    </recommendedName>
</protein>
<dbReference type="RefSeq" id="WP_127736379.1">
    <property type="nucleotide sequence ID" value="NZ_RZTZ01000001.1"/>
</dbReference>
<dbReference type="Proteomes" id="UP000288024">
    <property type="component" value="Unassembled WGS sequence"/>
</dbReference>
<keyword evidence="2" id="KW-1185">Reference proteome</keyword>
<dbReference type="AlphaFoldDB" id="A0A3S2TZV6"/>
<dbReference type="SUPFAM" id="SSF56059">
    <property type="entry name" value="Glutathione synthetase ATP-binding domain-like"/>
    <property type="match status" value="1"/>
</dbReference>
<dbReference type="InterPro" id="IPR026838">
    <property type="entry name" value="YheC/D"/>
</dbReference>
<evidence type="ECO:0008006" key="3">
    <source>
        <dbReference type="Google" id="ProtNLM"/>
    </source>
</evidence>
<accession>A0A3S2TZV6</accession>
<gene>
    <name evidence="1" type="ORF">EM808_04390</name>
</gene>
<dbReference type="Pfam" id="PF14398">
    <property type="entry name" value="ATPgrasp_YheCD"/>
    <property type="match status" value="1"/>
</dbReference>
<proteinExistence type="predicted"/>
<sequence length="390" mass="44738">MIIYYDGNAKTWHSNHSGITLGSNNQPLLPSSPFPIELLPFKMMTKGNNIGPIVGVLTSYNSKNKLIGNRPLFEKLQRELDVFGGMIVIFPPEQLTNMKVDGFTYIPSQDKWLPITTPLPHVIYNRVPFRKTEEGYSFAAAIELIKNNDLPFFNPHFINKYELSQLLKQDKMLKNCLPDTELLHSEQTLTDFITKYGSIYVKPAAGSKGKNIYRLSKKKDYTLLLQSIQGEQHFSSLHEVVNEYLPIWITKEHIIQEEINVDVFNGHRYDFRILATFLDGNYVMTGVGIRQSSLQDVTTHVPAGGKIIPYELVQNQEHDRFFQLAVEHCGALLTNRFGFFGEFSIDACIDKNGNYYIFEVNSKPMLFDEPEIETNRCRQLAKLFYELSGF</sequence>
<comment type="caution">
    <text evidence="1">The sequence shown here is derived from an EMBL/GenBank/DDBJ whole genome shotgun (WGS) entry which is preliminary data.</text>
</comment>